<dbReference type="PhylomeDB" id="K6VK89"/>
<dbReference type="AlphaFoldDB" id="K6VK89"/>
<dbReference type="KEGG" id="pcy:PCYB_006110"/>
<evidence type="ECO:0000313" key="2">
    <source>
        <dbReference type="Proteomes" id="UP000006319"/>
    </source>
</evidence>
<organism evidence="1 2">
    <name type="scientific">Plasmodium cynomolgi (strain B)</name>
    <dbReference type="NCBI Taxonomy" id="1120755"/>
    <lineage>
        <taxon>Eukaryota</taxon>
        <taxon>Sar</taxon>
        <taxon>Alveolata</taxon>
        <taxon>Apicomplexa</taxon>
        <taxon>Aconoidasida</taxon>
        <taxon>Haemosporida</taxon>
        <taxon>Plasmodiidae</taxon>
        <taxon>Plasmodium</taxon>
        <taxon>Plasmodium (Plasmodium)</taxon>
    </lineage>
</organism>
<accession>K6VK89</accession>
<keyword evidence="2" id="KW-1185">Reference proteome</keyword>
<evidence type="ECO:0000313" key="1">
    <source>
        <dbReference type="EMBL" id="GAB69862.1"/>
    </source>
</evidence>
<gene>
    <name evidence="1" type="ORF">PCYB_006110</name>
</gene>
<feature type="non-terminal residue" evidence="1">
    <location>
        <position position="109"/>
    </location>
</feature>
<proteinExistence type="predicted"/>
<sequence>MFKLKSTCNPEKIKGVNLNELKIGYFQIKKISNENGKVCNKYLTYLKSFKSVHDEYMDRHCGSLTVFSSNGTDYFSCNDKDELTSLINEFEKCKSVEKPNPEIVHDIPA</sequence>
<dbReference type="InterPro" id="IPR008780">
    <property type="entry name" value="Plasmodium_Vir"/>
</dbReference>
<dbReference type="EMBL" id="DF158007">
    <property type="protein sequence ID" value="GAB69862.1"/>
    <property type="molecule type" value="Genomic_DNA"/>
</dbReference>
<dbReference type="Proteomes" id="UP000006319">
    <property type="component" value="Unassembled WGS sequence"/>
</dbReference>
<dbReference type="GeneID" id="14696404"/>
<dbReference type="OrthoDB" id="389174at2759"/>
<dbReference type="Pfam" id="PF05795">
    <property type="entry name" value="Plasmodium_Vir"/>
    <property type="match status" value="1"/>
</dbReference>
<dbReference type="RefSeq" id="XP_004228080.1">
    <property type="nucleotide sequence ID" value="XM_004228032.1"/>
</dbReference>
<name>K6VK89_PLACD</name>
<reference evidence="1 2" key="1">
    <citation type="journal article" date="2012" name="Nat. Genet.">
        <title>Plasmodium cynomolgi genome sequences provide insight into Plasmodium vivax and the monkey malaria clade.</title>
        <authorList>
            <person name="Tachibana S."/>
            <person name="Sullivan S.A."/>
            <person name="Kawai S."/>
            <person name="Nakamura S."/>
            <person name="Kim H.R."/>
            <person name="Goto N."/>
            <person name="Arisue N."/>
            <person name="Palacpac N.M.Q."/>
            <person name="Honma H."/>
            <person name="Yagi M."/>
            <person name="Tougan T."/>
            <person name="Katakai Y."/>
            <person name="Kaneko O."/>
            <person name="Mita T."/>
            <person name="Kita K."/>
            <person name="Yasutomi Y."/>
            <person name="Sutton P.L."/>
            <person name="Shakhbatyan R."/>
            <person name="Horii T."/>
            <person name="Yasunaga T."/>
            <person name="Barnwell J.W."/>
            <person name="Escalante A.A."/>
            <person name="Carlton J.M."/>
            <person name="Tanabe K."/>
        </authorList>
    </citation>
    <scope>NUCLEOTIDE SEQUENCE [LARGE SCALE GENOMIC DNA]</scope>
    <source>
        <strain evidence="1 2">B</strain>
    </source>
</reference>
<dbReference type="VEuPathDB" id="PlasmoDB:PCYB_006110"/>
<protein>
    <submittedName>
        <fullName evidence="1">CYIR protein</fullName>
    </submittedName>
</protein>